<keyword evidence="4" id="KW-0813">Transport</keyword>
<evidence type="ECO:0000256" key="13">
    <source>
        <dbReference type="ARBA" id="ARBA00049342"/>
    </source>
</evidence>
<organism evidence="16">
    <name type="scientific">Rhizopus microsporus var. microsporus</name>
    <dbReference type="NCBI Taxonomy" id="86635"/>
    <lineage>
        <taxon>Eukaryota</taxon>
        <taxon>Fungi</taxon>
        <taxon>Fungi incertae sedis</taxon>
        <taxon>Mucoromycota</taxon>
        <taxon>Mucoromycotina</taxon>
        <taxon>Mucoromycetes</taxon>
        <taxon>Mucorales</taxon>
        <taxon>Mucorineae</taxon>
        <taxon>Rhizopodaceae</taxon>
        <taxon>Rhizopus</taxon>
    </lineage>
</organism>
<dbReference type="AlphaFoldDB" id="A0A1X0QRJ4"/>
<dbReference type="SUPFAM" id="SSF52218">
    <property type="entry name" value="Flavoproteins"/>
    <property type="match status" value="1"/>
</dbReference>
<keyword evidence="6" id="KW-0288">FMN</keyword>
<dbReference type="InterPro" id="IPR001094">
    <property type="entry name" value="Flavdoxin-like"/>
</dbReference>
<keyword evidence="9" id="KW-0521">NADP</keyword>
<evidence type="ECO:0000259" key="14">
    <source>
        <dbReference type="PROSITE" id="PS50902"/>
    </source>
</evidence>
<dbReference type="PROSITE" id="PS51384">
    <property type="entry name" value="FAD_FR"/>
    <property type="match status" value="1"/>
</dbReference>
<dbReference type="InterPro" id="IPR029039">
    <property type="entry name" value="Flavoprotein-like_sf"/>
</dbReference>
<dbReference type="PANTHER" id="PTHR19384">
    <property type="entry name" value="NITRIC OXIDE SYNTHASE-RELATED"/>
    <property type="match status" value="1"/>
</dbReference>
<reference evidence="16" key="1">
    <citation type="journal article" date="2016" name="Proc. Natl. Acad. Sci. U.S.A.">
        <title>Lipid metabolic changes in an early divergent fungus govern the establishment of a mutualistic symbiosis with endobacteria.</title>
        <authorList>
            <person name="Lastovetsky O.A."/>
            <person name="Gaspar M.L."/>
            <person name="Mondo S.J."/>
            <person name="LaButti K.M."/>
            <person name="Sandor L."/>
            <person name="Grigoriev I.V."/>
            <person name="Henry S.A."/>
            <person name="Pawlowska T.E."/>
        </authorList>
    </citation>
    <scope>NUCLEOTIDE SEQUENCE [LARGE SCALE GENOMIC DNA]</scope>
    <source>
        <strain evidence="16">ATCC 52814</strain>
    </source>
</reference>
<evidence type="ECO:0000256" key="12">
    <source>
        <dbReference type="ARBA" id="ARBA00023797"/>
    </source>
</evidence>
<dbReference type="PRINTS" id="PR00371">
    <property type="entry name" value="FPNCR"/>
</dbReference>
<dbReference type="Gene3D" id="1.10.630.10">
    <property type="entry name" value="Cytochrome P450"/>
    <property type="match status" value="1"/>
</dbReference>
<dbReference type="InterPro" id="IPR001433">
    <property type="entry name" value="OxRdtase_FAD/NAD-bd"/>
</dbReference>
<evidence type="ECO:0000256" key="4">
    <source>
        <dbReference type="ARBA" id="ARBA00022448"/>
    </source>
</evidence>
<dbReference type="Gene3D" id="3.40.50.80">
    <property type="entry name" value="Nucleotide-binding domain of ferredoxin-NADP reductase (FNR) module"/>
    <property type="match status" value="1"/>
</dbReference>
<keyword evidence="11" id="KW-0408">Iron</keyword>
<dbReference type="GO" id="GO:0010181">
    <property type="term" value="F:FMN binding"/>
    <property type="evidence" value="ECO:0007669"/>
    <property type="project" value="InterPro"/>
</dbReference>
<evidence type="ECO:0000256" key="5">
    <source>
        <dbReference type="ARBA" id="ARBA00022630"/>
    </source>
</evidence>
<dbReference type="InterPro" id="IPR017938">
    <property type="entry name" value="Riboflavin_synthase-like_b-brl"/>
</dbReference>
<accession>A0A1X0QRJ4</accession>
<keyword evidence="5" id="KW-0285">Flavoprotein</keyword>
<feature type="domain" description="FAD-binding FR-type" evidence="15">
    <location>
        <begin position="779"/>
        <end position="1028"/>
    </location>
</feature>
<dbReference type="InterPro" id="IPR008254">
    <property type="entry name" value="Flavodoxin/NO_synth"/>
</dbReference>
<dbReference type="GO" id="GO:0005506">
    <property type="term" value="F:iron ion binding"/>
    <property type="evidence" value="ECO:0007669"/>
    <property type="project" value="InterPro"/>
</dbReference>
<dbReference type="Pfam" id="PF00667">
    <property type="entry name" value="FAD_binding_1"/>
    <property type="match status" value="1"/>
</dbReference>
<evidence type="ECO:0000256" key="7">
    <source>
        <dbReference type="ARBA" id="ARBA00022723"/>
    </source>
</evidence>
<feature type="domain" description="Flavodoxin-like" evidence="14">
    <location>
        <begin position="579"/>
        <end position="733"/>
    </location>
</feature>
<keyword evidence="10" id="KW-0560">Oxidoreductase</keyword>
<comment type="similarity">
    <text evidence="3">In the N-terminal section; belongs to the cytochrome P450 family.</text>
</comment>
<sequence>MTEITVRAVILHNKADKDGEIIEYTEDTSMPIFRSFIAKKLGLFVPLNEILIYDLKQKELNDMENIRQQEIIYISVLGGIKDKIPGPRKLPFIGNIYDLLPNLIEGLKVLFDNYGPLIDISLFETRMISTNDPVIAEAFAKESEFITKIISGGLQEIKEFAGSGLFTSNTSDPDWQLAHKLLMPAFSPRAIKAYQREMAVIAQQTIKVFESFSPEEPVEILKWTTNLTFETIGKVGFGYDFHLLDSRDTPQHPFIIAMNYCLKQAFTRFKQPRFIKSLPLEMNYRFDRELKLMHRIVDEVVLERKNSPDAKNSEKDLLGFMLNARDEHNLGLSDENIRDQIVTFLIAGHETTSATLAFTLYEFARNPSVQQKVLQEIADAGITHDKIPSSEQINKLRYLRQCMKETLRLYTPVQVINKTCVKDCVVSGGYLIKGGTTVNVTSQAMHWNPKVYPEPYKYDPDRWSPEEEQKRSRFAWLPFSNGPRACIGMAFAIQEFLTVLSMLLSRFEFKYDGPPIQRDSASPTARPLNFFVHIHPRTNMPKPSNANESGETIPTQRTAEPVIDMTRPMSANIRPLPPITFLYGTQTATSQDYADQLAKQAANFGFSDITVSTMDKWKVLKEGKYNGSKDKHSDGELLVVCTATYNGLPPDSAEQFDLFLNTASERNNKTVLEGLLYTVFGCGNKQWRTYQQFPIKIDKTLEELGAERFFPAGQGDADKDIDSDFQDWAKHFWMHTLQYYSIKPNPESHMVPFTSMQGQSDIHVEIKYVEDVPESQSRPVSANATILTRRELQSSDAGRSTCHIEIDVSKLPPVDSEALYRPGDHLEILPANSPSLVSRIAESFGFDLDAVFEIVPESLKGVSPRSLAAEIRGRSSVRDALTYYADLLSPPSRSLLFVFEQALRQVDPDSGSQFYKLAILGDDNRDQYGEFIATCRTIADLGDQFPQVKKLDFASFLGTVHVMQTRRYSISSSSRVHGHNATITVGVVDDVVNDKHYPGLASSYLSQAPTGSSISASFRSSSGIFSLPDDPRIPLILVAAGTGIAPFMGFLQERSLQPNAAPSTLFFGCRHPEHDHIYKKELDEFLHKGVLSDVHVAFSRLNPESSVKYVQHEILQHDAALWELLQNGPSKLGAHVYVCGAGAMSKEVRKAFGAIAVKFGEKDADGFIDRLIEEKRYKEDVWG</sequence>
<dbReference type="VEuPathDB" id="FungiDB:BCV72DRAFT_318500"/>
<dbReference type="SUPFAM" id="SSF48264">
    <property type="entry name" value="Cytochrome P450"/>
    <property type="match status" value="1"/>
</dbReference>
<evidence type="ECO:0000313" key="16">
    <source>
        <dbReference type="EMBL" id="ORE02383.1"/>
    </source>
</evidence>
<name>A0A1X0QRJ4_RHIZD</name>
<keyword evidence="7" id="KW-0479">Metal-binding</keyword>
<dbReference type="PANTHER" id="PTHR19384:SF17">
    <property type="entry name" value="NADPH--CYTOCHROME P450 REDUCTASE"/>
    <property type="match status" value="1"/>
</dbReference>
<dbReference type="GO" id="GO:0050660">
    <property type="term" value="F:flavin adenine dinucleotide binding"/>
    <property type="evidence" value="ECO:0007669"/>
    <property type="project" value="TreeGrafter"/>
</dbReference>
<dbReference type="Gene3D" id="2.40.30.10">
    <property type="entry name" value="Translation factors"/>
    <property type="match status" value="1"/>
</dbReference>
<gene>
    <name evidence="16" type="ORF">BCV72DRAFT_318500</name>
</gene>
<dbReference type="InterPro" id="IPR001128">
    <property type="entry name" value="Cyt_P450"/>
</dbReference>
<dbReference type="InterPro" id="IPR039261">
    <property type="entry name" value="FNR_nucleotide-bd"/>
</dbReference>
<evidence type="ECO:0000256" key="11">
    <source>
        <dbReference type="ARBA" id="ARBA00023004"/>
    </source>
</evidence>
<dbReference type="GO" id="GO:0016705">
    <property type="term" value="F:oxidoreductase activity, acting on paired donors, with incorporation or reduction of molecular oxygen"/>
    <property type="evidence" value="ECO:0007669"/>
    <property type="project" value="InterPro"/>
</dbReference>
<dbReference type="Pfam" id="PF00175">
    <property type="entry name" value="NAD_binding_1"/>
    <property type="match status" value="1"/>
</dbReference>
<protein>
    <recommendedName>
        <fullName evidence="12">NADPH--hemoprotein reductase</fullName>
        <ecNumber evidence="12">1.6.2.4</ecNumber>
    </recommendedName>
</protein>
<dbReference type="PROSITE" id="PS50902">
    <property type="entry name" value="FLAVODOXIN_LIKE"/>
    <property type="match status" value="1"/>
</dbReference>
<dbReference type="GO" id="GO:0005829">
    <property type="term" value="C:cytosol"/>
    <property type="evidence" value="ECO:0007669"/>
    <property type="project" value="TreeGrafter"/>
</dbReference>
<dbReference type="EC" id="1.6.2.4" evidence="12"/>
<dbReference type="InterPro" id="IPR017927">
    <property type="entry name" value="FAD-bd_FR_type"/>
</dbReference>
<evidence type="ECO:0000256" key="9">
    <source>
        <dbReference type="ARBA" id="ARBA00022857"/>
    </source>
</evidence>
<dbReference type="SUPFAM" id="SSF52343">
    <property type="entry name" value="Ferredoxin reductase-like, C-terminal NADP-linked domain"/>
    <property type="match status" value="1"/>
</dbReference>
<dbReference type="PRINTS" id="PR00369">
    <property type="entry name" value="FLAVODOXIN"/>
</dbReference>
<dbReference type="InterPro" id="IPR017972">
    <property type="entry name" value="Cyt_P450_CS"/>
</dbReference>
<evidence type="ECO:0000259" key="15">
    <source>
        <dbReference type="PROSITE" id="PS51384"/>
    </source>
</evidence>
<comment type="cofactor">
    <cofactor evidence="2">
        <name>FAD</name>
        <dbReference type="ChEBI" id="CHEBI:57692"/>
    </cofactor>
</comment>
<dbReference type="InterPro" id="IPR001709">
    <property type="entry name" value="Flavoprot_Pyr_Nucl_cyt_Rdtase"/>
</dbReference>
<dbReference type="Pfam" id="PF00258">
    <property type="entry name" value="Flavodoxin_1"/>
    <property type="match status" value="1"/>
</dbReference>
<dbReference type="Gene3D" id="1.20.990.10">
    <property type="entry name" value="NADPH-cytochrome p450 Reductase, Chain A, domain 3"/>
    <property type="match status" value="1"/>
</dbReference>
<dbReference type="SUPFAM" id="SSF63380">
    <property type="entry name" value="Riboflavin synthase domain-like"/>
    <property type="match status" value="1"/>
</dbReference>
<dbReference type="InterPro" id="IPR023173">
    <property type="entry name" value="NADPH_Cyt_P450_Rdtase_alpha"/>
</dbReference>
<evidence type="ECO:0000256" key="6">
    <source>
        <dbReference type="ARBA" id="ARBA00022643"/>
    </source>
</evidence>
<comment type="cofactor">
    <cofactor evidence="1">
        <name>FMN</name>
        <dbReference type="ChEBI" id="CHEBI:58210"/>
    </cofactor>
</comment>
<dbReference type="InterPro" id="IPR003097">
    <property type="entry name" value="CysJ-like_FAD-binding"/>
</dbReference>
<dbReference type="PROSITE" id="PS00086">
    <property type="entry name" value="CYTOCHROME_P450"/>
    <property type="match status" value="1"/>
</dbReference>
<evidence type="ECO:0000256" key="3">
    <source>
        <dbReference type="ARBA" id="ARBA00010018"/>
    </source>
</evidence>
<dbReference type="GO" id="GO:0003958">
    <property type="term" value="F:NADPH-hemoprotein reductase activity"/>
    <property type="evidence" value="ECO:0007669"/>
    <property type="project" value="UniProtKB-EC"/>
</dbReference>
<dbReference type="Pfam" id="PF00067">
    <property type="entry name" value="p450"/>
    <property type="match status" value="1"/>
</dbReference>
<evidence type="ECO:0000256" key="2">
    <source>
        <dbReference type="ARBA" id="ARBA00001974"/>
    </source>
</evidence>
<evidence type="ECO:0000256" key="10">
    <source>
        <dbReference type="ARBA" id="ARBA00023002"/>
    </source>
</evidence>
<keyword evidence="8" id="KW-0274">FAD</keyword>
<dbReference type="InterPro" id="IPR036396">
    <property type="entry name" value="Cyt_P450_sf"/>
</dbReference>
<dbReference type="GO" id="GO:0004497">
    <property type="term" value="F:monooxygenase activity"/>
    <property type="evidence" value="ECO:0007669"/>
    <property type="project" value="InterPro"/>
</dbReference>
<dbReference type="OrthoDB" id="1470350at2759"/>
<comment type="catalytic activity">
    <reaction evidence="13">
        <text>2 oxidized [cytochrome P450] + NADPH = 2 reduced [cytochrome P450] + NADP(+) + H(+)</text>
        <dbReference type="Rhea" id="RHEA:24040"/>
        <dbReference type="Rhea" id="RHEA-COMP:14627"/>
        <dbReference type="Rhea" id="RHEA-COMP:14628"/>
        <dbReference type="ChEBI" id="CHEBI:15378"/>
        <dbReference type="ChEBI" id="CHEBI:55376"/>
        <dbReference type="ChEBI" id="CHEBI:57783"/>
        <dbReference type="ChEBI" id="CHEBI:58349"/>
        <dbReference type="ChEBI" id="CHEBI:60344"/>
        <dbReference type="EC" id="1.6.2.4"/>
    </reaction>
</comment>
<evidence type="ECO:0000256" key="1">
    <source>
        <dbReference type="ARBA" id="ARBA00001917"/>
    </source>
</evidence>
<dbReference type="Gene3D" id="3.40.50.360">
    <property type="match status" value="1"/>
</dbReference>
<dbReference type="Proteomes" id="UP000242414">
    <property type="component" value="Unassembled WGS sequence"/>
</dbReference>
<dbReference type="GO" id="GO:0020037">
    <property type="term" value="F:heme binding"/>
    <property type="evidence" value="ECO:0007669"/>
    <property type="project" value="InterPro"/>
</dbReference>
<dbReference type="EMBL" id="KV922054">
    <property type="protein sequence ID" value="ORE02383.1"/>
    <property type="molecule type" value="Genomic_DNA"/>
</dbReference>
<evidence type="ECO:0000256" key="8">
    <source>
        <dbReference type="ARBA" id="ARBA00022827"/>
    </source>
</evidence>
<proteinExistence type="inferred from homology"/>